<dbReference type="RefSeq" id="WP_131957142.1">
    <property type="nucleotide sequence ID" value="NZ_SMFL01000002.1"/>
</dbReference>
<protein>
    <recommendedName>
        <fullName evidence="8">NodB homology domain-containing protein</fullName>
    </recommendedName>
</protein>
<dbReference type="SUPFAM" id="SSF49785">
    <property type="entry name" value="Galactose-binding domain-like"/>
    <property type="match status" value="1"/>
</dbReference>
<evidence type="ECO:0000259" key="3">
    <source>
        <dbReference type="Pfam" id="PF01522"/>
    </source>
</evidence>
<dbReference type="PANTHER" id="PTHR22901:SF0">
    <property type="entry name" value="SIALATE O-ACETYLESTERASE"/>
    <property type="match status" value="1"/>
</dbReference>
<dbReference type="InterPro" id="IPR005181">
    <property type="entry name" value="SASA"/>
</dbReference>
<keyword evidence="7" id="KW-1185">Reference proteome</keyword>
<evidence type="ECO:0000313" key="7">
    <source>
        <dbReference type="Proteomes" id="UP000294850"/>
    </source>
</evidence>
<dbReference type="InterPro" id="IPR039329">
    <property type="entry name" value="SIAE"/>
</dbReference>
<dbReference type="Proteomes" id="UP000294850">
    <property type="component" value="Unassembled WGS sequence"/>
</dbReference>
<evidence type="ECO:0000256" key="1">
    <source>
        <dbReference type="ARBA" id="ARBA00007401"/>
    </source>
</evidence>
<evidence type="ECO:0000259" key="4">
    <source>
        <dbReference type="Pfam" id="PF02837"/>
    </source>
</evidence>
<dbReference type="GO" id="GO:0001681">
    <property type="term" value="F:sialate O-acetylesterase activity"/>
    <property type="evidence" value="ECO:0007669"/>
    <property type="project" value="InterPro"/>
</dbReference>
<dbReference type="InterPro" id="IPR008979">
    <property type="entry name" value="Galactose-bd-like_sf"/>
</dbReference>
<dbReference type="AlphaFoldDB" id="A0A4R5DU76"/>
<evidence type="ECO:0000313" key="6">
    <source>
        <dbReference type="EMBL" id="TDE17327.1"/>
    </source>
</evidence>
<feature type="domain" description="Sialate O-acetylesterase" evidence="5">
    <location>
        <begin position="102"/>
        <end position="214"/>
    </location>
</feature>
<sequence>MNVFRLVFLLFFLSGDLLANIRLPQLIGDDMVLQRDQPVTIWGWATPKEKVTVTLKNKSFSTVTASGGKWKILLPSQPAGTGFELVLKGENLIRIRNIAFGDVWLCSGQSNMVINMERVKERFAGDIDSANYADIRNFFIPTVTDLNGPRQDLPNSEWKAVNPKNVLAMGAVSYFFAKDLYKQYQVPIGIINSSVGGTPIEAWISEGGYKDFNDIQKTIIQNKDTTYVNTLGRSFSNGGRKHSVNIDLGQAQHWESNDYQPKGWRNFNVPGYWEDQGLKDLNGVVWFRRDVEVPESWVGKPVKLYMGRIIDADEMYVNGKKIGNTTYQYPPRRYELPPGLLKAGKNTFVIRVTNQMGKGGFVPDKPYFMTAGDQHVDLKGTWQYKVGRVYQSVNTAEVVSAPLIAQNQPAALYNAMIAPVLPMKLKGLVWYQGESNVNNAGDYTKLMPALISDWRRLWLDESLPFLVVQLPNFQDIDYTPAESSLAVLREGQNNALHLKTTSVTVTLDLGEWNDIHPLNKKDIGKRLALAARNIAYNDKDVVHSGPRLKSKTISGNKILLTFDDVAGGIRSSDGEDLRWFAVADYDKHFVWAKAKILGKDQIELSGESVKTPKYVRYGWQDNPEGINFYNSQGLPASPFRTDGEILDESKPWKGKKAAVVLTYDDALNVHLDNVIPALDSLSLKGTFYLTASSDAARNRIRDWRKAAANGHELGNHTLYHPCDASGPGMSWVKPEYDLSKYSLGRIQDEIKMCNAFLKSIDGLDGKRTFAFTCGHKKVIEGEFIPTMSADFLAARAVRHEMHSFDEQKLLDMDCYSMVGQTGQQMIELVKEAQKSGKLLVFLFHGVGGEHALNVSSQAHSELLHYLKEQQDDLYIDTMLNVAEHIRNVKK</sequence>
<dbReference type="Gene3D" id="3.40.50.1110">
    <property type="entry name" value="SGNH hydrolase"/>
    <property type="match status" value="1"/>
</dbReference>
<proteinExistence type="inferred from homology"/>
<dbReference type="GO" id="GO:0005975">
    <property type="term" value="P:carbohydrate metabolic process"/>
    <property type="evidence" value="ECO:0007669"/>
    <property type="project" value="InterPro"/>
</dbReference>
<dbReference type="CDD" id="cd10967">
    <property type="entry name" value="CE4_GLA_like_6s"/>
    <property type="match status" value="1"/>
</dbReference>
<comment type="caution">
    <text evidence="6">The sequence shown here is derived from an EMBL/GenBank/DDBJ whole genome shotgun (WGS) entry which is preliminary data.</text>
</comment>
<dbReference type="Pfam" id="PF02837">
    <property type="entry name" value="Glyco_hydro_2_N"/>
    <property type="match status" value="1"/>
</dbReference>
<dbReference type="EMBL" id="SMFL01000002">
    <property type="protein sequence ID" value="TDE17327.1"/>
    <property type="molecule type" value="Genomic_DNA"/>
</dbReference>
<dbReference type="OrthoDB" id="9816001at2"/>
<accession>A0A4R5DU76</accession>
<keyword evidence="2" id="KW-0378">Hydrolase</keyword>
<dbReference type="Pfam" id="PF03629">
    <property type="entry name" value="SASA"/>
    <property type="match status" value="2"/>
</dbReference>
<dbReference type="Gene3D" id="3.20.20.370">
    <property type="entry name" value="Glycoside hydrolase/deacetylase"/>
    <property type="match status" value="1"/>
</dbReference>
<organism evidence="6 7">
    <name type="scientific">Dyadobacter psychrotolerans</name>
    <dbReference type="NCBI Taxonomy" id="2541721"/>
    <lineage>
        <taxon>Bacteria</taxon>
        <taxon>Pseudomonadati</taxon>
        <taxon>Bacteroidota</taxon>
        <taxon>Cytophagia</taxon>
        <taxon>Cytophagales</taxon>
        <taxon>Spirosomataceae</taxon>
        <taxon>Dyadobacter</taxon>
    </lineage>
</organism>
<evidence type="ECO:0008006" key="8">
    <source>
        <dbReference type="Google" id="ProtNLM"/>
    </source>
</evidence>
<feature type="domain" description="NodB homology" evidence="3">
    <location>
        <begin position="655"/>
        <end position="771"/>
    </location>
</feature>
<dbReference type="GO" id="GO:0016810">
    <property type="term" value="F:hydrolase activity, acting on carbon-nitrogen (but not peptide) bonds"/>
    <property type="evidence" value="ECO:0007669"/>
    <property type="project" value="InterPro"/>
</dbReference>
<dbReference type="Gene3D" id="2.60.120.260">
    <property type="entry name" value="Galactose-binding domain-like"/>
    <property type="match status" value="1"/>
</dbReference>
<name>A0A4R5DU76_9BACT</name>
<feature type="domain" description="Glycosyl hydrolases family 2 sugar binding" evidence="4">
    <location>
        <begin position="252"/>
        <end position="372"/>
    </location>
</feature>
<dbReference type="Pfam" id="PF01522">
    <property type="entry name" value="Polysacc_deac_1"/>
    <property type="match status" value="1"/>
</dbReference>
<dbReference type="SUPFAM" id="SSF52266">
    <property type="entry name" value="SGNH hydrolase"/>
    <property type="match status" value="1"/>
</dbReference>
<dbReference type="PANTHER" id="PTHR22901">
    <property type="entry name" value="SIALATE O-ACETYLESTERASE"/>
    <property type="match status" value="1"/>
</dbReference>
<reference evidence="6 7" key="1">
    <citation type="submission" date="2019-03" db="EMBL/GenBank/DDBJ databases">
        <title>Dyadobacter AR-3-6 sp. nov., isolated from arctic soil.</title>
        <authorList>
            <person name="Chaudhary D.K."/>
        </authorList>
    </citation>
    <scope>NUCLEOTIDE SEQUENCE [LARGE SCALE GENOMIC DNA]</scope>
    <source>
        <strain evidence="6 7">AR-3-6</strain>
    </source>
</reference>
<feature type="domain" description="Sialate O-acetylesterase" evidence="5">
    <location>
        <begin position="411"/>
        <end position="528"/>
    </location>
</feature>
<dbReference type="InterPro" id="IPR036514">
    <property type="entry name" value="SGNH_hydro_sf"/>
</dbReference>
<evidence type="ECO:0000256" key="2">
    <source>
        <dbReference type="ARBA" id="ARBA00022801"/>
    </source>
</evidence>
<dbReference type="InterPro" id="IPR002509">
    <property type="entry name" value="NODB_dom"/>
</dbReference>
<dbReference type="SUPFAM" id="SSF88713">
    <property type="entry name" value="Glycoside hydrolase/deacetylase"/>
    <property type="match status" value="1"/>
</dbReference>
<comment type="similarity">
    <text evidence="1">Belongs to the glycosyl hydrolase 2 family.</text>
</comment>
<evidence type="ECO:0000259" key="5">
    <source>
        <dbReference type="Pfam" id="PF03629"/>
    </source>
</evidence>
<gene>
    <name evidence="6" type="ORF">E0F88_05405</name>
</gene>
<dbReference type="GO" id="GO:0004553">
    <property type="term" value="F:hydrolase activity, hydrolyzing O-glycosyl compounds"/>
    <property type="evidence" value="ECO:0007669"/>
    <property type="project" value="InterPro"/>
</dbReference>
<dbReference type="InterPro" id="IPR006104">
    <property type="entry name" value="Glyco_hydro_2_N"/>
</dbReference>
<dbReference type="InterPro" id="IPR011330">
    <property type="entry name" value="Glyco_hydro/deAcase_b/a-brl"/>
</dbReference>